<dbReference type="GO" id="GO:0009378">
    <property type="term" value="F:four-way junction helicase activity"/>
    <property type="evidence" value="ECO:0007669"/>
    <property type="project" value="TreeGrafter"/>
</dbReference>
<reference evidence="6 7" key="1">
    <citation type="submission" date="2014-04" db="EMBL/GenBank/DDBJ databases">
        <authorList>
            <consortium name="DOE Joint Genome Institute"/>
            <person name="Kuo A."/>
            <person name="Kohler A."/>
            <person name="Jargeat P."/>
            <person name="Nagy L.G."/>
            <person name="Floudas D."/>
            <person name="Copeland A."/>
            <person name="Barry K.W."/>
            <person name="Cichocki N."/>
            <person name="Veneault-Fourrey C."/>
            <person name="LaButti K."/>
            <person name="Lindquist E.A."/>
            <person name="Lipzen A."/>
            <person name="Lundell T."/>
            <person name="Morin E."/>
            <person name="Murat C."/>
            <person name="Sun H."/>
            <person name="Tunlid A."/>
            <person name="Henrissat B."/>
            <person name="Grigoriev I.V."/>
            <person name="Hibbett D.S."/>
            <person name="Martin F."/>
            <person name="Nordberg H.P."/>
            <person name="Cantor M.N."/>
            <person name="Hua S.X."/>
        </authorList>
    </citation>
    <scope>NUCLEOTIDE SEQUENCE [LARGE SCALE GENOMIC DNA]</scope>
    <source>
        <strain evidence="6 7">Ve08.2h10</strain>
    </source>
</reference>
<organism evidence="6 7">
    <name type="scientific">Paxillus rubicundulus Ve08.2h10</name>
    <dbReference type="NCBI Taxonomy" id="930991"/>
    <lineage>
        <taxon>Eukaryota</taxon>
        <taxon>Fungi</taxon>
        <taxon>Dikarya</taxon>
        <taxon>Basidiomycota</taxon>
        <taxon>Agaricomycotina</taxon>
        <taxon>Agaricomycetes</taxon>
        <taxon>Agaricomycetidae</taxon>
        <taxon>Boletales</taxon>
        <taxon>Paxilineae</taxon>
        <taxon>Paxillaceae</taxon>
        <taxon>Paxillus</taxon>
    </lineage>
</organism>
<comment type="catalytic activity">
    <reaction evidence="4">
        <text>Couples ATP hydrolysis with the unwinding of duplex DNA by translocating in the 3'-5' direction.</text>
        <dbReference type="EC" id="5.6.2.4"/>
    </reaction>
</comment>
<dbReference type="SUPFAM" id="SSF52540">
    <property type="entry name" value="P-loop containing nucleoside triphosphate hydrolases"/>
    <property type="match status" value="1"/>
</dbReference>
<name>A0A0D0DVI9_9AGAM</name>
<dbReference type="GO" id="GO:0006281">
    <property type="term" value="P:DNA repair"/>
    <property type="evidence" value="ECO:0007669"/>
    <property type="project" value="TreeGrafter"/>
</dbReference>
<evidence type="ECO:0000256" key="3">
    <source>
        <dbReference type="ARBA" id="ARBA00023235"/>
    </source>
</evidence>
<dbReference type="HOGENOM" id="CLU_126713_0_1_1"/>
<evidence type="ECO:0000256" key="4">
    <source>
        <dbReference type="ARBA" id="ARBA00034617"/>
    </source>
</evidence>
<accession>A0A0D0DVI9</accession>
<protein>
    <recommendedName>
        <fullName evidence="5">DNA 3'-5' helicase</fullName>
        <ecNumber evidence="5">5.6.2.4</ecNumber>
    </recommendedName>
</protein>
<reference evidence="7" key="2">
    <citation type="submission" date="2015-01" db="EMBL/GenBank/DDBJ databases">
        <title>Evolutionary Origins and Diversification of the Mycorrhizal Mutualists.</title>
        <authorList>
            <consortium name="DOE Joint Genome Institute"/>
            <consortium name="Mycorrhizal Genomics Consortium"/>
            <person name="Kohler A."/>
            <person name="Kuo A."/>
            <person name="Nagy L.G."/>
            <person name="Floudas D."/>
            <person name="Copeland A."/>
            <person name="Barry K.W."/>
            <person name="Cichocki N."/>
            <person name="Veneault-Fourrey C."/>
            <person name="LaButti K."/>
            <person name="Lindquist E.A."/>
            <person name="Lipzen A."/>
            <person name="Lundell T."/>
            <person name="Morin E."/>
            <person name="Murat C."/>
            <person name="Riley R."/>
            <person name="Ohm R."/>
            <person name="Sun H."/>
            <person name="Tunlid A."/>
            <person name="Henrissat B."/>
            <person name="Grigoriev I.V."/>
            <person name="Hibbett D.S."/>
            <person name="Martin F."/>
        </authorList>
    </citation>
    <scope>NUCLEOTIDE SEQUENCE [LARGE SCALE GENOMIC DNA]</scope>
    <source>
        <strain evidence="7">Ve08.2h10</strain>
    </source>
</reference>
<comment type="similarity">
    <text evidence="1">Belongs to the helicase family. RecQ subfamily.</text>
</comment>
<dbReference type="EMBL" id="KN825177">
    <property type="protein sequence ID" value="KIK93526.1"/>
    <property type="molecule type" value="Genomic_DNA"/>
</dbReference>
<dbReference type="AlphaFoldDB" id="A0A0D0DVI9"/>
<evidence type="ECO:0000256" key="1">
    <source>
        <dbReference type="ARBA" id="ARBA00005446"/>
    </source>
</evidence>
<dbReference type="GO" id="GO:0005694">
    <property type="term" value="C:chromosome"/>
    <property type="evidence" value="ECO:0007669"/>
    <property type="project" value="TreeGrafter"/>
</dbReference>
<dbReference type="GO" id="GO:0006310">
    <property type="term" value="P:DNA recombination"/>
    <property type="evidence" value="ECO:0007669"/>
    <property type="project" value="TreeGrafter"/>
</dbReference>
<evidence type="ECO:0000313" key="7">
    <source>
        <dbReference type="Proteomes" id="UP000054538"/>
    </source>
</evidence>
<dbReference type="GO" id="GO:0043138">
    <property type="term" value="F:3'-5' DNA helicase activity"/>
    <property type="evidence" value="ECO:0007669"/>
    <property type="project" value="UniProtKB-EC"/>
</dbReference>
<evidence type="ECO:0000256" key="5">
    <source>
        <dbReference type="ARBA" id="ARBA00034808"/>
    </source>
</evidence>
<evidence type="ECO:0000313" key="6">
    <source>
        <dbReference type="EMBL" id="KIK93526.1"/>
    </source>
</evidence>
<proteinExistence type="inferred from homology"/>
<keyword evidence="2" id="KW-0238">DNA-binding</keyword>
<dbReference type="GO" id="GO:0005737">
    <property type="term" value="C:cytoplasm"/>
    <property type="evidence" value="ECO:0007669"/>
    <property type="project" value="TreeGrafter"/>
</dbReference>
<gene>
    <name evidence="6" type="ORF">PAXRUDRAFT_144865</name>
</gene>
<dbReference type="Gene3D" id="3.40.50.300">
    <property type="entry name" value="P-loop containing nucleotide triphosphate hydrolases"/>
    <property type="match status" value="1"/>
</dbReference>
<dbReference type="PANTHER" id="PTHR13710:SF105">
    <property type="entry name" value="ATP-DEPENDENT DNA HELICASE Q1"/>
    <property type="match status" value="1"/>
</dbReference>
<keyword evidence="7" id="KW-1185">Reference proteome</keyword>
<keyword evidence="3" id="KW-0413">Isomerase</keyword>
<sequence>IKDLKYCVVTVSPEQLMKPGGEFGKLLLRPESTFHIISFIFDEAHCITSWGDFCPEYKELQCLQYILHCQVLFMITSATLTPETLTKVKKCLHMCLENLLIIHTSTNCPNIQLCIWKISIRC</sequence>
<dbReference type="STRING" id="930991.A0A0D0DVI9"/>
<feature type="non-terminal residue" evidence="6">
    <location>
        <position position="1"/>
    </location>
</feature>
<dbReference type="EC" id="5.6.2.4" evidence="5"/>
<dbReference type="InParanoid" id="A0A0D0DVI9"/>
<evidence type="ECO:0000256" key="2">
    <source>
        <dbReference type="ARBA" id="ARBA00023125"/>
    </source>
</evidence>
<dbReference type="PANTHER" id="PTHR13710">
    <property type="entry name" value="DNA HELICASE RECQ FAMILY MEMBER"/>
    <property type="match status" value="1"/>
</dbReference>
<dbReference type="GO" id="GO:0003677">
    <property type="term" value="F:DNA binding"/>
    <property type="evidence" value="ECO:0007669"/>
    <property type="project" value="UniProtKB-KW"/>
</dbReference>
<dbReference type="InterPro" id="IPR027417">
    <property type="entry name" value="P-loop_NTPase"/>
</dbReference>
<dbReference type="Proteomes" id="UP000054538">
    <property type="component" value="Unassembled WGS sequence"/>
</dbReference>
<dbReference type="OrthoDB" id="10261556at2759"/>